<evidence type="ECO:0000256" key="2">
    <source>
        <dbReference type="ARBA" id="ARBA00007228"/>
    </source>
</evidence>
<keyword evidence="13" id="KW-1185">Reference proteome</keyword>
<dbReference type="GO" id="GO:0005739">
    <property type="term" value="C:mitochondrion"/>
    <property type="evidence" value="ECO:0000318"/>
    <property type="project" value="GO_Central"/>
</dbReference>
<evidence type="ECO:0000259" key="11">
    <source>
        <dbReference type="SMART" id="SM00967"/>
    </source>
</evidence>
<sequence>MSLRPPLRTFQSALRLQLTLPLSQKSIRYASLNSAIGRGIRRSQGVEDSGTSPNDRGRSRAEKPTYTSRNDRNRKVHRQALPEMGFDEDEFIRSGNFRALPPEHQRFKNAHDLRGNKESNAASRRRLPQNMRDSHESRSAKSGRSSQYVPTPEDEEKRRSRRIEHHKPTEENPERVKQHVWVPPTIPYTTSASEFIYGTTAVEAALRCCKRQLYKLYLYQTAGEEELSADKRVLRKLALSKNVKVKLAFGEWNRLLDKMSAGRPHNGCVLEVSPLPRTPIQALRPVQLGDGEFKVELAPQTREEAKVNGTNDCIKINNSYTQQQIRYPVVVLLEGVVDTGNLGSIIRSAYYLGVDAIVFAGRHSAPLSPVTIKASAGAAENMTLLDVQNEVDFIKRSQANGWRFYAADVPKTGATYLEPGALQPPGSAVANEGHPDALIGQSPSVIMMGYEGSGLSNHIKGRADSIVSIPGARLLPGVGAASDPARVDSLNVSVAAALLMETFLRVPLGVSPRIFIDVIVNRAGPFYQDGSMSCILSLLLRNKALILDRQSDNGSIRYRCRITVLIPIGPSSYEATFCHPSTTLLQSVLPKSSLQLRPSCMQKYLTVTYVTALQSSD</sequence>
<evidence type="ECO:0000256" key="10">
    <source>
        <dbReference type="SAM" id="MobiDB-lite"/>
    </source>
</evidence>
<keyword evidence="8" id="KW-0496">Mitochondrion</keyword>
<keyword evidence="5" id="KW-0808">Transferase</keyword>
<dbReference type="Pfam" id="PF00588">
    <property type="entry name" value="SpoU_methylase"/>
    <property type="match status" value="1"/>
</dbReference>
<keyword evidence="7" id="KW-0809">Transit peptide</keyword>
<dbReference type="PANTHER" id="PTHR46103">
    <property type="entry name" value="RRNA METHYLTRANSFERASE 1, MITOCHONDRIAL"/>
    <property type="match status" value="1"/>
</dbReference>
<dbReference type="InParanoid" id="Q5BBX3"/>
<dbReference type="eggNOG" id="KOG0838">
    <property type="taxonomic scope" value="Eukaryota"/>
</dbReference>
<evidence type="ECO:0000256" key="9">
    <source>
        <dbReference type="ARBA" id="ARBA00034881"/>
    </source>
</evidence>
<protein>
    <recommendedName>
        <fullName evidence="9">rRNA methyltransferase 1, mitochondrial</fullName>
    </recommendedName>
</protein>
<feature type="compositionally biased region" description="Polar residues" evidence="10">
    <location>
        <begin position="140"/>
        <end position="149"/>
    </location>
</feature>
<dbReference type="InterPro" id="IPR029026">
    <property type="entry name" value="tRNA_m1G_MTases_N"/>
</dbReference>
<gene>
    <name evidence="12" type="ORF">ANIA_01957</name>
</gene>
<comment type="similarity">
    <text evidence="2">Belongs to the class IV-like SAM-binding methyltransferase superfamily. RNA methyltransferase TrmH family.</text>
</comment>
<comment type="subcellular location">
    <subcellularLocation>
        <location evidence="1">Mitochondrion</location>
    </subcellularLocation>
</comment>
<dbReference type="InterPro" id="IPR029028">
    <property type="entry name" value="Alpha/beta_knot_MTases"/>
</dbReference>
<dbReference type="SUPFAM" id="SSF55315">
    <property type="entry name" value="L30e-like"/>
    <property type="match status" value="1"/>
</dbReference>
<feature type="compositionally biased region" description="Basic and acidic residues" evidence="10">
    <location>
        <begin position="101"/>
        <end position="117"/>
    </location>
</feature>
<feature type="compositionally biased region" description="Basic and acidic residues" evidence="10">
    <location>
        <begin position="166"/>
        <end position="177"/>
    </location>
</feature>
<dbReference type="Proteomes" id="UP000000560">
    <property type="component" value="Chromosome VII"/>
</dbReference>
<accession>C8VL29</accession>
<reference evidence="13" key="1">
    <citation type="journal article" date="2005" name="Nature">
        <title>Sequencing of Aspergillus nidulans and comparative analysis with A. fumigatus and A. oryzae.</title>
        <authorList>
            <person name="Galagan J.E."/>
            <person name="Calvo S.E."/>
            <person name="Cuomo C."/>
            <person name="Ma L.J."/>
            <person name="Wortman J.R."/>
            <person name="Batzoglou S."/>
            <person name="Lee S.I."/>
            <person name="Basturkmen M."/>
            <person name="Spevak C.C."/>
            <person name="Clutterbuck J."/>
            <person name="Kapitonov V."/>
            <person name="Jurka J."/>
            <person name="Scazzocchio C."/>
            <person name="Farman M."/>
            <person name="Butler J."/>
            <person name="Purcell S."/>
            <person name="Harris S."/>
            <person name="Braus G.H."/>
            <person name="Draht O."/>
            <person name="Busch S."/>
            <person name="D'Enfert C."/>
            <person name="Bouchier C."/>
            <person name="Goldman G.H."/>
            <person name="Bell-Pedersen D."/>
            <person name="Griffiths-Jones S."/>
            <person name="Doonan J.H."/>
            <person name="Yu J."/>
            <person name="Vienken K."/>
            <person name="Pain A."/>
            <person name="Freitag M."/>
            <person name="Selker E.U."/>
            <person name="Archer D.B."/>
            <person name="Penalva M.A."/>
            <person name="Oakley B.R."/>
            <person name="Momany M."/>
            <person name="Tanaka T."/>
            <person name="Kumagai T."/>
            <person name="Asai K."/>
            <person name="Machida M."/>
            <person name="Nierman W.C."/>
            <person name="Denning D.W."/>
            <person name="Caddick M."/>
            <person name="Hynes M."/>
            <person name="Paoletti M."/>
            <person name="Fischer R."/>
            <person name="Miller B."/>
            <person name="Dyer P."/>
            <person name="Sachs M.S."/>
            <person name="Osmani S.A."/>
            <person name="Birren B.W."/>
        </authorList>
    </citation>
    <scope>NUCLEOTIDE SEQUENCE [LARGE SCALE GENOMIC DNA]</scope>
    <source>
        <strain evidence="13">FGSC A4 / ATCC 38163 / CBS 112.46 / NRRL 194 / M139</strain>
    </source>
</reference>
<feature type="region of interest" description="Disordered" evidence="10">
    <location>
        <begin position="97"/>
        <end position="178"/>
    </location>
</feature>
<dbReference type="GO" id="GO:0000154">
    <property type="term" value="P:rRNA modification"/>
    <property type="evidence" value="ECO:0000318"/>
    <property type="project" value="GO_Central"/>
</dbReference>
<dbReference type="CDD" id="cd18105">
    <property type="entry name" value="SpoU-like_MRM1"/>
    <property type="match status" value="1"/>
</dbReference>
<dbReference type="Gene3D" id="3.30.1330.30">
    <property type="match status" value="1"/>
</dbReference>
<dbReference type="InterPro" id="IPR047182">
    <property type="entry name" value="MRM1"/>
</dbReference>
<dbReference type="KEGG" id="ani:ANIA_01957"/>
<dbReference type="InterPro" id="IPR047261">
    <property type="entry name" value="MRM1_MeTrfase_dom"/>
</dbReference>
<evidence type="ECO:0000256" key="6">
    <source>
        <dbReference type="ARBA" id="ARBA00022691"/>
    </source>
</evidence>
<dbReference type="InterPro" id="IPR013123">
    <property type="entry name" value="SpoU_subst-bd"/>
</dbReference>
<dbReference type="Pfam" id="PF08032">
    <property type="entry name" value="SpoU_sub_bind"/>
    <property type="match status" value="1"/>
</dbReference>
<dbReference type="FunFam" id="3.30.1330.30:FF:000035">
    <property type="entry name" value="TrmH family RNA methyltransferase"/>
    <property type="match status" value="1"/>
</dbReference>
<dbReference type="SUPFAM" id="SSF75217">
    <property type="entry name" value="alpha/beta knot"/>
    <property type="match status" value="1"/>
</dbReference>
<feature type="compositionally biased region" description="Basic and acidic residues" evidence="10">
    <location>
        <begin position="55"/>
        <end position="73"/>
    </location>
</feature>
<evidence type="ECO:0000256" key="3">
    <source>
        <dbReference type="ARBA" id="ARBA00022552"/>
    </source>
</evidence>
<dbReference type="AlphaFoldDB" id="Q5BBX3"/>
<dbReference type="OMA" id="HNGCILE"/>
<evidence type="ECO:0000313" key="13">
    <source>
        <dbReference type="Proteomes" id="UP000000560"/>
    </source>
</evidence>
<dbReference type="GO" id="GO:0003723">
    <property type="term" value="F:RNA binding"/>
    <property type="evidence" value="ECO:0007669"/>
    <property type="project" value="InterPro"/>
</dbReference>
<reference evidence="13" key="2">
    <citation type="journal article" date="2009" name="Fungal Genet. Biol.">
        <title>The 2008 update of the Aspergillus nidulans genome annotation: a community effort.</title>
        <authorList>
            <person name="Wortman J.R."/>
            <person name="Gilsenan J.M."/>
            <person name="Joardar V."/>
            <person name="Deegan J."/>
            <person name="Clutterbuck J."/>
            <person name="Andersen M.R."/>
            <person name="Archer D."/>
            <person name="Bencina M."/>
            <person name="Braus G."/>
            <person name="Coutinho P."/>
            <person name="von Dohren H."/>
            <person name="Doonan J."/>
            <person name="Driessen A.J."/>
            <person name="Durek P."/>
            <person name="Espeso E."/>
            <person name="Fekete E."/>
            <person name="Flipphi M."/>
            <person name="Estrada C.G."/>
            <person name="Geysens S."/>
            <person name="Goldman G."/>
            <person name="de Groot P.W."/>
            <person name="Hansen K."/>
            <person name="Harris S.D."/>
            <person name="Heinekamp T."/>
            <person name="Helmstaedt K."/>
            <person name="Henrissat B."/>
            <person name="Hofmann G."/>
            <person name="Homan T."/>
            <person name="Horio T."/>
            <person name="Horiuchi H."/>
            <person name="James S."/>
            <person name="Jones M."/>
            <person name="Karaffa L."/>
            <person name="Karanyi Z."/>
            <person name="Kato M."/>
            <person name="Keller N."/>
            <person name="Kelly D.E."/>
            <person name="Kiel J.A."/>
            <person name="Kim J.M."/>
            <person name="van der Klei I.J."/>
            <person name="Klis F.M."/>
            <person name="Kovalchuk A."/>
            <person name="Krasevec N."/>
            <person name="Kubicek C.P."/>
            <person name="Liu B."/>
            <person name="Maccabe A."/>
            <person name="Meyer V."/>
            <person name="Mirabito P."/>
            <person name="Miskei M."/>
            <person name="Mos M."/>
            <person name="Mullins J."/>
            <person name="Nelson D.R."/>
            <person name="Nielsen J."/>
            <person name="Oakley B.R."/>
            <person name="Osmani S.A."/>
            <person name="Pakula T."/>
            <person name="Paszewski A."/>
            <person name="Paulsen I."/>
            <person name="Pilsyk S."/>
            <person name="Pocsi I."/>
            <person name="Punt P.J."/>
            <person name="Ram A.F."/>
            <person name="Ren Q."/>
            <person name="Robellet X."/>
            <person name="Robson G."/>
            <person name="Seiboth B."/>
            <person name="van Solingen P."/>
            <person name="Specht T."/>
            <person name="Sun J."/>
            <person name="Taheri-Talesh N."/>
            <person name="Takeshita N."/>
            <person name="Ussery D."/>
            <person name="vanKuyk P.A."/>
            <person name="Visser H."/>
            <person name="van de Vondervoort P.J."/>
            <person name="de Vries R.P."/>
            <person name="Walton J."/>
            <person name="Xiang X."/>
            <person name="Xiong Y."/>
            <person name="Zeng A.P."/>
            <person name="Brandt B.W."/>
            <person name="Cornell M.J."/>
            <person name="van den Hondel C.A."/>
            <person name="Visser J."/>
            <person name="Oliver S.G."/>
            <person name="Turner G."/>
        </authorList>
    </citation>
    <scope>GENOME REANNOTATION</scope>
    <source>
        <strain evidence="13">FGSC A4 / ATCC 38163 / CBS 112.46 / NRRL 194 / M139</strain>
    </source>
</reference>
<dbReference type="OrthoDB" id="270651at2759"/>
<keyword evidence="3" id="KW-0698">rRNA processing</keyword>
<dbReference type="PANTHER" id="PTHR46103:SF1">
    <property type="entry name" value="RRNA METHYLTRANSFERASE 1, MITOCHONDRIAL"/>
    <property type="match status" value="1"/>
</dbReference>
<dbReference type="STRING" id="227321.Q5BBX3"/>
<dbReference type="HOGENOM" id="CLU_021322_5_3_1"/>
<dbReference type="FunCoup" id="Q5BBX3">
    <property type="interactions" value="213"/>
</dbReference>
<dbReference type="SMART" id="SM00967">
    <property type="entry name" value="SpoU_sub_bind"/>
    <property type="match status" value="1"/>
</dbReference>
<dbReference type="EMBL" id="BN001307">
    <property type="protein sequence ID" value="CBF85894.1"/>
    <property type="molecule type" value="Genomic_DNA"/>
</dbReference>
<evidence type="ECO:0000313" key="12">
    <source>
        <dbReference type="EMBL" id="CBF85894.1"/>
    </source>
</evidence>
<dbReference type="RefSeq" id="XP_659561.1">
    <property type="nucleotide sequence ID" value="XM_654469.1"/>
</dbReference>
<organism evidence="12 13">
    <name type="scientific">Emericella nidulans (strain FGSC A4 / ATCC 38163 / CBS 112.46 / NRRL 194 / M139)</name>
    <name type="common">Aspergillus nidulans</name>
    <dbReference type="NCBI Taxonomy" id="227321"/>
    <lineage>
        <taxon>Eukaryota</taxon>
        <taxon>Fungi</taxon>
        <taxon>Dikarya</taxon>
        <taxon>Ascomycota</taxon>
        <taxon>Pezizomycotina</taxon>
        <taxon>Eurotiomycetes</taxon>
        <taxon>Eurotiomycetidae</taxon>
        <taxon>Eurotiales</taxon>
        <taxon>Aspergillaceae</taxon>
        <taxon>Aspergillus</taxon>
        <taxon>Aspergillus subgen. Nidulantes</taxon>
    </lineage>
</organism>
<dbReference type="Gene3D" id="3.40.1280.10">
    <property type="match status" value="1"/>
</dbReference>
<name>Q5BBX3_EMENI</name>
<evidence type="ECO:0000256" key="5">
    <source>
        <dbReference type="ARBA" id="ARBA00022679"/>
    </source>
</evidence>
<dbReference type="GO" id="GO:0016435">
    <property type="term" value="F:rRNA (guanine) methyltransferase activity"/>
    <property type="evidence" value="ECO:0000318"/>
    <property type="project" value="GO_Central"/>
</dbReference>
<dbReference type="InterPro" id="IPR001537">
    <property type="entry name" value="SpoU_MeTrfase"/>
</dbReference>
<evidence type="ECO:0000256" key="4">
    <source>
        <dbReference type="ARBA" id="ARBA00022603"/>
    </source>
</evidence>
<keyword evidence="4 12" id="KW-0489">Methyltransferase</keyword>
<proteinExistence type="inferred from homology"/>
<accession>Q5BBX3</accession>
<dbReference type="InterPro" id="IPR029064">
    <property type="entry name" value="Ribosomal_eL30-like_sf"/>
</dbReference>
<feature type="domain" description="RNA 2-O ribose methyltransferase substrate binding" evidence="11">
    <location>
        <begin position="195"/>
        <end position="278"/>
    </location>
</feature>
<dbReference type="GeneID" id="2875238"/>
<evidence type="ECO:0000256" key="1">
    <source>
        <dbReference type="ARBA" id="ARBA00004173"/>
    </source>
</evidence>
<evidence type="ECO:0000256" key="8">
    <source>
        <dbReference type="ARBA" id="ARBA00023128"/>
    </source>
</evidence>
<evidence type="ECO:0000256" key="7">
    <source>
        <dbReference type="ARBA" id="ARBA00022946"/>
    </source>
</evidence>
<feature type="region of interest" description="Disordered" evidence="10">
    <location>
        <begin position="41"/>
        <end position="82"/>
    </location>
</feature>
<keyword evidence="6" id="KW-0949">S-adenosyl-L-methionine</keyword>